<dbReference type="EMBL" id="CARXXK010001125">
    <property type="protein sequence ID" value="CAI6373778.1"/>
    <property type="molecule type" value="Genomic_DNA"/>
</dbReference>
<sequence length="75" mass="8675">MSDEIMSQCHFSYMDEIIPISLVELGAEMGHDWRGYLNVCTSVSVFGTFTKKMNSFTFTFSPSKRNSFTFTFVFF</sequence>
<accession>A0AAV0XZ83</accession>
<dbReference type="AlphaFoldDB" id="A0AAV0XZ83"/>
<proteinExistence type="predicted"/>
<keyword evidence="2" id="KW-1185">Reference proteome</keyword>
<comment type="caution">
    <text evidence="1">The sequence shown here is derived from an EMBL/GenBank/DDBJ whole genome shotgun (WGS) entry which is preliminary data.</text>
</comment>
<dbReference type="Proteomes" id="UP001160148">
    <property type="component" value="Unassembled WGS sequence"/>
</dbReference>
<evidence type="ECO:0000313" key="2">
    <source>
        <dbReference type="Proteomes" id="UP001160148"/>
    </source>
</evidence>
<name>A0AAV0XZ83_9HEMI</name>
<gene>
    <name evidence="1" type="ORF">MEUPH1_LOCUS27480</name>
</gene>
<protein>
    <submittedName>
        <fullName evidence="1">Uncharacterized protein</fullName>
    </submittedName>
</protein>
<reference evidence="1 2" key="1">
    <citation type="submission" date="2023-01" db="EMBL/GenBank/DDBJ databases">
        <authorList>
            <person name="Whitehead M."/>
        </authorList>
    </citation>
    <scope>NUCLEOTIDE SEQUENCE [LARGE SCALE GENOMIC DNA]</scope>
</reference>
<organism evidence="1 2">
    <name type="scientific">Macrosiphum euphorbiae</name>
    <name type="common">potato aphid</name>
    <dbReference type="NCBI Taxonomy" id="13131"/>
    <lineage>
        <taxon>Eukaryota</taxon>
        <taxon>Metazoa</taxon>
        <taxon>Ecdysozoa</taxon>
        <taxon>Arthropoda</taxon>
        <taxon>Hexapoda</taxon>
        <taxon>Insecta</taxon>
        <taxon>Pterygota</taxon>
        <taxon>Neoptera</taxon>
        <taxon>Paraneoptera</taxon>
        <taxon>Hemiptera</taxon>
        <taxon>Sternorrhyncha</taxon>
        <taxon>Aphidomorpha</taxon>
        <taxon>Aphidoidea</taxon>
        <taxon>Aphididae</taxon>
        <taxon>Macrosiphini</taxon>
        <taxon>Macrosiphum</taxon>
    </lineage>
</organism>
<evidence type="ECO:0000313" key="1">
    <source>
        <dbReference type="EMBL" id="CAI6373778.1"/>
    </source>
</evidence>